<dbReference type="Pfam" id="PF13954">
    <property type="entry name" value="PapC_N"/>
    <property type="match status" value="1"/>
</dbReference>
<dbReference type="InterPro" id="IPR025885">
    <property type="entry name" value="PapC_N"/>
</dbReference>
<evidence type="ECO:0000256" key="10">
    <source>
        <dbReference type="RuleBase" id="RU003884"/>
    </source>
</evidence>
<protein>
    <submittedName>
        <fullName evidence="13">Outer membrane usher protein FimD</fullName>
    </submittedName>
</protein>
<dbReference type="AlphaFoldDB" id="A0A5E7LY34"/>
<keyword evidence="7" id="KW-0732">Signal</keyword>
<evidence type="ECO:0000256" key="9">
    <source>
        <dbReference type="ARBA" id="ARBA00023237"/>
    </source>
</evidence>
<accession>A0A5E7LY34</accession>
<evidence type="ECO:0000256" key="1">
    <source>
        <dbReference type="ARBA" id="ARBA00004571"/>
    </source>
</evidence>
<dbReference type="InterPro" id="IPR042186">
    <property type="entry name" value="FimD_plug_dom"/>
</dbReference>
<comment type="subcellular location">
    <subcellularLocation>
        <location evidence="1 10">Cell outer membrane</location>
        <topology evidence="1 10">Multi-pass membrane protein</topology>
    </subcellularLocation>
</comment>
<keyword evidence="8 10" id="KW-0472">Membrane</keyword>
<evidence type="ECO:0000259" key="11">
    <source>
        <dbReference type="Pfam" id="PF13953"/>
    </source>
</evidence>
<dbReference type="GO" id="GO:0009297">
    <property type="term" value="P:pilus assembly"/>
    <property type="evidence" value="ECO:0007669"/>
    <property type="project" value="InterPro"/>
</dbReference>
<dbReference type="Gene3D" id="3.10.20.410">
    <property type="match status" value="1"/>
</dbReference>
<keyword evidence="5 10" id="KW-1029">Fimbrium biogenesis</keyword>
<organism evidence="13 14">
    <name type="scientific">Pseudomonas fluorescens</name>
    <dbReference type="NCBI Taxonomy" id="294"/>
    <lineage>
        <taxon>Bacteria</taxon>
        <taxon>Pseudomonadati</taxon>
        <taxon>Pseudomonadota</taxon>
        <taxon>Gammaproteobacteria</taxon>
        <taxon>Pseudomonadales</taxon>
        <taxon>Pseudomonadaceae</taxon>
        <taxon>Pseudomonas</taxon>
    </lineage>
</organism>
<dbReference type="Gene3D" id="2.60.40.2610">
    <property type="entry name" value="Outer membrane usher protein FimD, plug domain"/>
    <property type="match status" value="1"/>
</dbReference>
<dbReference type="PANTHER" id="PTHR30451">
    <property type="entry name" value="OUTER MEMBRANE USHER PROTEIN"/>
    <property type="match status" value="1"/>
</dbReference>
<dbReference type="PROSITE" id="PS01151">
    <property type="entry name" value="FIMBRIAL_USHER"/>
    <property type="match status" value="1"/>
</dbReference>
<feature type="domain" description="PapC N-terminal" evidence="12">
    <location>
        <begin position="58"/>
        <end position="202"/>
    </location>
</feature>
<dbReference type="InterPro" id="IPR018030">
    <property type="entry name" value="Fimbrial_membr_usher_CS"/>
</dbReference>
<dbReference type="Gene3D" id="2.60.40.2070">
    <property type="match status" value="1"/>
</dbReference>
<dbReference type="InterPro" id="IPR043142">
    <property type="entry name" value="PapC-like_C_sf"/>
</dbReference>
<dbReference type="Proteomes" id="UP000377224">
    <property type="component" value="Unassembled WGS sequence"/>
</dbReference>
<evidence type="ECO:0000256" key="8">
    <source>
        <dbReference type="ARBA" id="ARBA00023136"/>
    </source>
</evidence>
<evidence type="ECO:0000256" key="5">
    <source>
        <dbReference type="ARBA" id="ARBA00022558"/>
    </source>
</evidence>
<evidence type="ECO:0000313" key="13">
    <source>
        <dbReference type="EMBL" id="VVP18321.1"/>
    </source>
</evidence>
<feature type="domain" description="PapC-like C-terminal" evidence="11">
    <location>
        <begin position="776"/>
        <end position="837"/>
    </location>
</feature>
<evidence type="ECO:0000256" key="7">
    <source>
        <dbReference type="ARBA" id="ARBA00022729"/>
    </source>
</evidence>
<evidence type="ECO:0000256" key="6">
    <source>
        <dbReference type="ARBA" id="ARBA00022692"/>
    </source>
</evidence>
<dbReference type="EMBL" id="CABVIN010000005">
    <property type="protein sequence ID" value="VVP18321.1"/>
    <property type="molecule type" value="Genomic_DNA"/>
</dbReference>
<reference evidence="13 14" key="1">
    <citation type="submission" date="2019-09" db="EMBL/GenBank/DDBJ databases">
        <authorList>
            <person name="Chandra G."/>
            <person name="Truman W A."/>
        </authorList>
    </citation>
    <scope>NUCLEOTIDE SEQUENCE [LARGE SCALE GENOMIC DNA]</scope>
    <source>
        <strain evidence="13">PS896</strain>
    </source>
</reference>
<dbReference type="Pfam" id="PF00577">
    <property type="entry name" value="Usher"/>
    <property type="match status" value="1"/>
</dbReference>
<evidence type="ECO:0000313" key="14">
    <source>
        <dbReference type="Proteomes" id="UP000377224"/>
    </source>
</evidence>
<keyword evidence="3 10" id="KW-0813">Transport</keyword>
<comment type="similarity">
    <text evidence="2 10">Belongs to the fimbrial export usher family.</text>
</comment>
<keyword evidence="4" id="KW-1134">Transmembrane beta strand</keyword>
<dbReference type="PANTHER" id="PTHR30451:SF21">
    <property type="entry name" value="FIMBRIAL USHER DOMAIN-CONTAINING PROTEIN YDET-RELATED"/>
    <property type="match status" value="1"/>
</dbReference>
<proteinExistence type="inferred from homology"/>
<keyword evidence="9 10" id="KW-0998">Cell outer membrane</keyword>
<evidence type="ECO:0000259" key="12">
    <source>
        <dbReference type="Pfam" id="PF13954"/>
    </source>
</evidence>
<gene>
    <name evidence="13" type="primary">fimD</name>
    <name evidence="13" type="ORF">PS896_03701</name>
</gene>
<evidence type="ECO:0000256" key="2">
    <source>
        <dbReference type="ARBA" id="ARBA00008064"/>
    </source>
</evidence>
<dbReference type="InterPro" id="IPR037224">
    <property type="entry name" value="PapC_N_sf"/>
</dbReference>
<sequence>MFSSQHHTSSSCVKHHVARHKNKTALGCLHPLCFAINMAICGFAMGAEGPAAVAGEAFNTLFLEGSSAVDLQPLLNANSVLPGRYRVDVFSNGTLVGRRDVDFAANPLNGKVEPRITLELLQQLGVDMRKLREQGLVDEQRPADHYDLASMIEQASISFDANRLRLNISVPQVAMARGMRGYVDPELWDDGVAAGFINYQLSSTRSKTDYSTQISNNLGLRNGINFGAWRLRNESNLSSATGRPNRFVSNRTFIQRDLTAIKGQLSAGEIFSDSDLFDSVRYQGVKVASDEGMRADSERGYAPIIRGVAETNAKIEVRQDNYILYTTNVPPGPFEISDIYPSGSNGDLEITIVEADGRRKVTRQAFSALPTMVREGQLKYSLSSGKFNNNSEGYDKPAFLGGTFAYGLTSNLTGIAGIQASNGFKALSVGAAKNTSIGAMSLDVTQSSSKAFGKTTQGSSVRALYAKTFTGTDTSFTLAAYRYSTEGYRTLTDHVQDTSTGATRRAGNAKTRTDLTVNQTLGEARQYGSLYLNASDQRYWDRGGSRSFSAGYNNNWRDLNYNISLSKTEEFGTRGDTTHDTQLSVSISFPLGSTPRAPRAYISSNHQNTGTSTQAGINGYLTEDSDTYYSVQTGRSVQGDRSGSLSLSTRTAMGNLGLGYSRGSGYESQNLSAAGSIVAHAGGINMGQTVGETFAMVEVPGMSGVEVSSYSGVKTGLNGYAVLPNAQPYRVNWVTLDTRNLGGDIELDNATQQLVPRRGSVVLARFEGSKGRRIQFELYDAEGNPLPFGAVLMDADGKQLALSDPTGKALALVTKDQGIITIKWQGKSCPAPYKLPERLKDLNYEHYRLSCSTSVDTSK</sequence>
<dbReference type="Pfam" id="PF13953">
    <property type="entry name" value="PapC_C"/>
    <property type="match status" value="1"/>
</dbReference>
<dbReference type="Gene3D" id="2.60.40.3110">
    <property type="match status" value="1"/>
</dbReference>
<dbReference type="InterPro" id="IPR000015">
    <property type="entry name" value="Fimb_usher"/>
</dbReference>
<evidence type="ECO:0000256" key="4">
    <source>
        <dbReference type="ARBA" id="ARBA00022452"/>
    </source>
</evidence>
<name>A0A5E7LY34_PSEFL</name>
<keyword evidence="6 10" id="KW-0812">Transmembrane</keyword>
<dbReference type="SUPFAM" id="SSF141729">
    <property type="entry name" value="FimD N-terminal domain-like"/>
    <property type="match status" value="1"/>
</dbReference>
<evidence type="ECO:0000256" key="3">
    <source>
        <dbReference type="ARBA" id="ARBA00022448"/>
    </source>
</evidence>
<dbReference type="GO" id="GO:0015473">
    <property type="term" value="F:fimbrial usher porin activity"/>
    <property type="evidence" value="ECO:0007669"/>
    <property type="project" value="InterPro"/>
</dbReference>
<dbReference type="InterPro" id="IPR025949">
    <property type="entry name" value="PapC-like_C"/>
</dbReference>
<dbReference type="GO" id="GO:0009279">
    <property type="term" value="C:cell outer membrane"/>
    <property type="evidence" value="ECO:0007669"/>
    <property type="project" value="UniProtKB-SubCell"/>
</dbReference>